<dbReference type="Pfam" id="PF01571">
    <property type="entry name" value="GCV_T"/>
    <property type="match status" value="1"/>
</dbReference>
<organism evidence="2 3">
    <name type="scientific">Lancefieldella rimae</name>
    <dbReference type="NCBI Taxonomy" id="1383"/>
    <lineage>
        <taxon>Bacteria</taxon>
        <taxon>Bacillati</taxon>
        <taxon>Actinomycetota</taxon>
        <taxon>Coriobacteriia</taxon>
        <taxon>Coriobacteriales</taxon>
        <taxon>Atopobiaceae</taxon>
        <taxon>Lancefieldella</taxon>
    </lineage>
</organism>
<feature type="domain" description="GCVT N-terminal" evidence="1">
    <location>
        <begin position="7"/>
        <end position="174"/>
    </location>
</feature>
<evidence type="ECO:0000259" key="1">
    <source>
        <dbReference type="Pfam" id="PF01571"/>
    </source>
</evidence>
<accession>A0ABR5Q5A8</accession>
<dbReference type="Proteomes" id="UP000051927">
    <property type="component" value="Unassembled WGS sequence"/>
</dbReference>
<keyword evidence="3" id="KW-1185">Reference proteome</keyword>
<dbReference type="EMBL" id="JQCP01000001">
    <property type="protein sequence ID" value="KRO03198.1"/>
    <property type="molecule type" value="Genomic_DNA"/>
</dbReference>
<evidence type="ECO:0000313" key="2">
    <source>
        <dbReference type="EMBL" id="KRO03198.1"/>
    </source>
</evidence>
<name>A0ABR5Q5A8_9ACTN</name>
<sequence>MAKHTILHAEHELLGAVFDINPQTGYEIPISYGTPASAEGDKTSEAECCLFDVSGHTYQLISGSLAPSLVSDIFAGPILDIGDLSFQPVFTDDGAVVSVALVARSGDNEYFYLDVSNHGGLLSSCIAKYLFEKKREGASSETVSLEDADQLLVPLFLAGPRAHEVLSDYLKDAQSALPPIGKLSFCLLDARIAALIGHVPLKDLDAYIVLVNPQQVQIFWRSLLSFPMVVPIGEADLMRILSHELSWLSASHNVDEASISQDIHNVHGFVRSSRDFIGGQALQ</sequence>
<dbReference type="InterPro" id="IPR027266">
    <property type="entry name" value="TrmE/GcvT-like"/>
</dbReference>
<dbReference type="Gene3D" id="3.30.1360.120">
    <property type="entry name" value="Probable tRNA modification gtpase trme, domain 1"/>
    <property type="match status" value="1"/>
</dbReference>
<dbReference type="InterPro" id="IPR006222">
    <property type="entry name" value="GCVT_N"/>
</dbReference>
<dbReference type="PIRSF" id="PIRSF006487">
    <property type="entry name" value="GcvT"/>
    <property type="match status" value="1"/>
</dbReference>
<protein>
    <recommendedName>
        <fullName evidence="1">GCVT N-terminal domain-containing protein</fullName>
    </recommendedName>
</protein>
<dbReference type="GeneID" id="84903966"/>
<dbReference type="SUPFAM" id="SSF103025">
    <property type="entry name" value="Folate-binding domain"/>
    <property type="match status" value="1"/>
</dbReference>
<gene>
    <name evidence="2" type="ORF">IV60_GL000378</name>
</gene>
<evidence type="ECO:0000313" key="3">
    <source>
        <dbReference type="Proteomes" id="UP000051927"/>
    </source>
</evidence>
<reference evidence="2 3" key="1">
    <citation type="journal article" date="2015" name="Genome Announc.">
        <title>Expanding the biotechnology potential of lactobacilli through comparative genomics of 213 strains and associated genera.</title>
        <authorList>
            <person name="Sun Z."/>
            <person name="Harris H.M."/>
            <person name="McCann A."/>
            <person name="Guo C."/>
            <person name="Argimon S."/>
            <person name="Zhang W."/>
            <person name="Yang X."/>
            <person name="Jeffery I.B."/>
            <person name="Cooney J.C."/>
            <person name="Kagawa T.F."/>
            <person name="Liu W."/>
            <person name="Song Y."/>
            <person name="Salvetti E."/>
            <person name="Wrobel A."/>
            <person name="Rasinkangas P."/>
            <person name="Parkhill J."/>
            <person name="Rea M.C."/>
            <person name="O'Sullivan O."/>
            <person name="Ritari J."/>
            <person name="Douillard F.P."/>
            <person name="Paul Ross R."/>
            <person name="Yang R."/>
            <person name="Briner A.E."/>
            <person name="Felis G.E."/>
            <person name="de Vos W.M."/>
            <person name="Barrangou R."/>
            <person name="Klaenhammer T.R."/>
            <person name="Caufield P.W."/>
            <person name="Cui Y."/>
            <person name="Zhang H."/>
            <person name="O'Toole P.W."/>
        </authorList>
    </citation>
    <scope>NUCLEOTIDE SEQUENCE [LARGE SCALE GENOMIC DNA]</scope>
    <source>
        <strain evidence="2 3">DSM 7090</strain>
    </source>
</reference>
<proteinExistence type="predicted"/>
<dbReference type="RefSeq" id="WP_003148192.1">
    <property type="nucleotide sequence ID" value="NZ_JQCP01000001.1"/>
</dbReference>
<comment type="caution">
    <text evidence="2">The sequence shown here is derived from an EMBL/GenBank/DDBJ whole genome shotgun (WGS) entry which is preliminary data.</text>
</comment>